<dbReference type="GO" id="GO:0051082">
    <property type="term" value="F:unfolded protein binding"/>
    <property type="evidence" value="ECO:0007669"/>
    <property type="project" value="InterPro"/>
</dbReference>
<accession>A0A451AMJ4</accession>
<proteinExistence type="inferred from homology"/>
<evidence type="ECO:0000313" key="6">
    <source>
        <dbReference type="EMBL" id="VFK58237.1"/>
    </source>
</evidence>
<comment type="subunit">
    <text evidence="5">Homotetramer, a dimer of dimers. One homotetramer interacts with 1 SecA dimer.</text>
</comment>
<dbReference type="EMBL" id="CAADFX010000109">
    <property type="protein sequence ID" value="VFK59798.1"/>
    <property type="molecule type" value="Genomic_DNA"/>
</dbReference>
<keyword evidence="5" id="KW-0143">Chaperone</keyword>
<evidence type="ECO:0000256" key="2">
    <source>
        <dbReference type="ARBA" id="ARBA00022448"/>
    </source>
</evidence>
<dbReference type="GO" id="GO:0015031">
    <property type="term" value="P:protein transport"/>
    <property type="evidence" value="ECO:0007669"/>
    <property type="project" value="UniProtKB-UniRule"/>
</dbReference>
<dbReference type="NCBIfam" id="NF004393">
    <property type="entry name" value="PRK05751.1-4"/>
    <property type="match status" value="1"/>
</dbReference>
<dbReference type="EMBL" id="CAADFV010000139">
    <property type="protein sequence ID" value="VFK67261.1"/>
    <property type="molecule type" value="Genomic_DNA"/>
</dbReference>
<dbReference type="GO" id="GO:0006457">
    <property type="term" value="P:protein folding"/>
    <property type="evidence" value="ECO:0007669"/>
    <property type="project" value="UniProtKB-UniRule"/>
</dbReference>
<dbReference type="PANTHER" id="PTHR36918">
    <property type="match status" value="1"/>
</dbReference>
<evidence type="ECO:0000256" key="1">
    <source>
        <dbReference type="ARBA" id="ARBA00009990"/>
    </source>
</evidence>
<name>A0A451AMJ4_9GAMM</name>
<dbReference type="HAMAP" id="MF_00821">
    <property type="entry name" value="SecB"/>
    <property type="match status" value="1"/>
</dbReference>
<evidence type="ECO:0000256" key="3">
    <source>
        <dbReference type="ARBA" id="ARBA00022927"/>
    </source>
</evidence>
<evidence type="ECO:0000313" key="8">
    <source>
        <dbReference type="EMBL" id="VFK67261.1"/>
    </source>
</evidence>
<gene>
    <name evidence="5" type="primary">secB</name>
    <name evidence="7" type="ORF">BECKTUN1418D_GA0071000_11092</name>
    <name evidence="8" type="ORF">BECKTUN1418E_GA0071001_11393</name>
    <name evidence="6" type="ORF">BECKTUN1418F_GA0071002_11394</name>
</gene>
<dbReference type="GO" id="GO:0051262">
    <property type="term" value="P:protein tetramerization"/>
    <property type="evidence" value="ECO:0007669"/>
    <property type="project" value="InterPro"/>
</dbReference>
<dbReference type="EMBL" id="CAADFY010000139">
    <property type="protein sequence ID" value="VFK58237.1"/>
    <property type="molecule type" value="Genomic_DNA"/>
</dbReference>
<keyword evidence="4 5" id="KW-0811">Translocation</keyword>
<evidence type="ECO:0000256" key="5">
    <source>
        <dbReference type="HAMAP-Rule" id="MF_00821"/>
    </source>
</evidence>
<evidence type="ECO:0000313" key="7">
    <source>
        <dbReference type="EMBL" id="VFK59798.1"/>
    </source>
</evidence>
<evidence type="ECO:0000256" key="4">
    <source>
        <dbReference type="ARBA" id="ARBA00023010"/>
    </source>
</evidence>
<keyword evidence="2 5" id="KW-0813">Transport</keyword>
<dbReference type="GO" id="GO:0005737">
    <property type="term" value="C:cytoplasm"/>
    <property type="evidence" value="ECO:0007669"/>
    <property type="project" value="UniProtKB-SubCell"/>
</dbReference>
<dbReference type="InterPro" id="IPR035958">
    <property type="entry name" value="SecB-like_sf"/>
</dbReference>
<dbReference type="SUPFAM" id="SSF54611">
    <property type="entry name" value="SecB-like"/>
    <property type="match status" value="1"/>
</dbReference>
<dbReference type="Pfam" id="PF02556">
    <property type="entry name" value="SecB"/>
    <property type="match status" value="1"/>
</dbReference>
<dbReference type="NCBIfam" id="TIGR00809">
    <property type="entry name" value="secB"/>
    <property type="match status" value="1"/>
</dbReference>
<dbReference type="InterPro" id="IPR003708">
    <property type="entry name" value="SecB"/>
</dbReference>
<comment type="function">
    <text evidence="5">One of the proteins required for the normal export of preproteins out of the cell cytoplasm. It is a molecular chaperone that binds to a subset of precursor proteins, maintaining them in a translocation-competent state. It also specifically binds to its receptor SecA.</text>
</comment>
<reference evidence="8" key="1">
    <citation type="submission" date="2019-02" db="EMBL/GenBank/DDBJ databases">
        <authorList>
            <person name="Gruber-Vodicka R. H."/>
            <person name="Seah K. B. B."/>
        </authorList>
    </citation>
    <scope>NUCLEOTIDE SEQUENCE</scope>
    <source>
        <strain evidence="7">BECK_BY1</strain>
        <strain evidence="8">BECK_BY2</strain>
        <strain evidence="6">BECK_BY3</strain>
    </source>
</reference>
<organism evidence="8">
    <name type="scientific">Candidatus Kentrum sp. TUN</name>
    <dbReference type="NCBI Taxonomy" id="2126343"/>
    <lineage>
        <taxon>Bacteria</taxon>
        <taxon>Pseudomonadati</taxon>
        <taxon>Pseudomonadota</taxon>
        <taxon>Gammaproteobacteria</taxon>
        <taxon>Candidatus Kentrum</taxon>
    </lineage>
</organism>
<dbReference type="Gene3D" id="3.10.420.10">
    <property type="entry name" value="SecB-like"/>
    <property type="match status" value="1"/>
</dbReference>
<keyword evidence="5" id="KW-0963">Cytoplasm</keyword>
<dbReference type="AlphaFoldDB" id="A0A451AMJ4"/>
<protein>
    <recommendedName>
        <fullName evidence="5">Protein-export protein SecB</fullName>
    </recommendedName>
</protein>
<comment type="subcellular location">
    <subcellularLocation>
        <location evidence="5">Cytoplasm</location>
    </subcellularLocation>
</comment>
<keyword evidence="3 5" id="KW-0653">Protein transport</keyword>
<dbReference type="PANTHER" id="PTHR36918:SF1">
    <property type="entry name" value="PROTEIN-EXPORT PROTEIN SECB"/>
    <property type="match status" value="1"/>
</dbReference>
<comment type="similarity">
    <text evidence="1 5">Belongs to the SecB family.</text>
</comment>
<sequence>MAESPNKDTAQSGPESLSGQGQFAIHKIYVKDISFETPNSPSIFRVEWKPDLDIQLFTDASRLDVGLYEVIVRITVTVKIKDKTAFLAEVNQAGIFGIGELQEDRLKHVLSSFCPNILFPYARETISDLVNRGGFPQLLLAPVNFDAMYAKHLQEAQSSGAQPTEPSAA</sequence>
<dbReference type="PRINTS" id="PR01594">
    <property type="entry name" value="SECBCHAPRONE"/>
</dbReference>